<accession>A0A318SBZ7</accession>
<comment type="caution">
    <text evidence="2">The sequence shown here is derived from an EMBL/GenBank/DDBJ whole genome shotgun (WGS) entry which is preliminary data.</text>
</comment>
<dbReference type="RefSeq" id="WP_110886194.1">
    <property type="nucleotide sequence ID" value="NZ_QJSX01000005.1"/>
</dbReference>
<sequence length="69" mass="7053">MDDTKLSGIPPLGKSVEEVEDGGGNQVNPSTPGEALRDRGPLPPIPNTGATNAPALGSAESGRTDDRDR</sequence>
<evidence type="ECO:0000256" key="1">
    <source>
        <dbReference type="SAM" id="MobiDB-lite"/>
    </source>
</evidence>
<reference evidence="2 3" key="1">
    <citation type="submission" date="2018-06" db="EMBL/GenBank/DDBJ databases">
        <title>Genomic Encyclopedia of Type Strains, Phase IV (KMG-IV): sequencing the most valuable type-strain genomes for metagenomic binning, comparative biology and taxonomic classification.</title>
        <authorList>
            <person name="Goeker M."/>
        </authorList>
    </citation>
    <scope>NUCLEOTIDE SEQUENCE [LARGE SCALE GENOMIC DNA]</scope>
    <source>
        <strain evidence="2 3">DSM 18048</strain>
    </source>
</reference>
<name>A0A318SBZ7_9DEIO</name>
<proteinExistence type="predicted"/>
<gene>
    <name evidence="2" type="ORF">DES52_10535</name>
</gene>
<dbReference type="OrthoDB" id="74270at2"/>
<dbReference type="Proteomes" id="UP000248326">
    <property type="component" value="Unassembled WGS sequence"/>
</dbReference>
<organism evidence="2 3">
    <name type="scientific">Deinococcus yavapaiensis KR-236</name>
    <dbReference type="NCBI Taxonomy" id="694435"/>
    <lineage>
        <taxon>Bacteria</taxon>
        <taxon>Thermotogati</taxon>
        <taxon>Deinococcota</taxon>
        <taxon>Deinococci</taxon>
        <taxon>Deinococcales</taxon>
        <taxon>Deinococcaceae</taxon>
        <taxon>Deinococcus</taxon>
    </lineage>
</organism>
<feature type="region of interest" description="Disordered" evidence="1">
    <location>
        <begin position="1"/>
        <end position="69"/>
    </location>
</feature>
<dbReference type="AlphaFoldDB" id="A0A318SBZ7"/>
<evidence type="ECO:0000313" key="3">
    <source>
        <dbReference type="Proteomes" id="UP000248326"/>
    </source>
</evidence>
<dbReference type="EMBL" id="QJSX01000005">
    <property type="protein sequence ID" value="PYE54398.1"/>
    <property type="molecule type" value="Genomic_DNA"/>
</dbReference>
<evidence type="ECO:0000313" key="2">
    <source>
        <dbReference type="EMBL" id="PYE54398.1"/>
    </source>
</evidence>
<protein>
    <submittedName>
        <fullName evidence="2">Uncharacterized protein</fullName>
    </submittedName>
</protein>
<keyword evidence="3" id="KW-1185">Reference proteome</keyword>